<dbReference type="GO" id="GO:0005979">
    <property type="term" value="P:regulation of glycogen biosynthetic process"/>
    <property type="evidence" value="ECO:0007669"/>
    <property type="project" value="TreeGrafter"/>
</dbReference>
<dbReference type="GO" id="GO:0000164">
    <property type="term" value="C:protein phosphatase type 1 complex"/>
    <property type="evidence" value="ECO:0007669"/>
    <property type="project" value="TreeGrafter"/>
</dbReference>
<dbReference type="AlphaFoldDB" id="I1ZIC0"/>
<protein>
    <submittedName>
        <fullName evidence="2">Protein phosphatase 1 regulatory-1</fullName>
    </submittedName>
</protein>
<organism evidence="2">
    <name type="scientific">Schmidtea mediterranea</name>
    <name type="common">Freshwater planarian flatworm</name>
    <dbReference type="NCBI Taxonomy" id="79327"/>
    <lineage>
        <taxon>Eukaryota</taxon>
        <taxon>Metazoa</taxon>
        <taxon>Spiralia</taxon>
        <taxon>Lophotrochozoa</taxon>
        <taxon>Platyhelminthes</taxon>
        <taxon>Rhabditophora</taxon>
        <taxon>Seriata</taxon>
        <taxon>Tricladida</taxon>
        <taxon>Continenticola</taxon>
        <taxon>Geoplanoidea</taxon>
        <taxon>Dugesiidae</taxon>
        <taxon>Schmidtea</taxon>
    </lineage>
</organism>
<evidence type="ECO:0000259" key="1">
    <source>
        <dbReference type="PROSITE" id="PS51159"/>
    </source>
</evidence>
<proteinExistence type="evidence at transcript level"/>
<reference evidence="2" key="1">
    <citation type="journal article" date="2012" name="Genes Dev.">
        <title>A molecular wound response program associated with regeneration initiation in planarians.</title>
        <authorList>
            <person name="Wenemoser D."/>
            <person name="Lapan S.W."/>
            <person name="Wilkinson A.W."/>
            <person name="Bell G.W."/>
            <person name="Reddien P.W."/>
        </authorList>
    </citation>
    <scope>NUCLEOTIDE SEQUENCE</scope>
</reference>
<dbReference type="PROSITE" id="PS51159">
    <property type="entry name" value="CBM21"/>
    <property type="match status" value="1"/>
</dbReference>
<dbReference type="PANTHER" id="PTHR12307">
    <property type="entry name" value="PROTEIN PHOSPHATASE 1 REGULATORY SUBUNIT"/>
    <property type="match status" value="1"/>
</dbReference>
<name>I1ZIC0_SCHMD</name>
<dbReference type="Gene3D" id="2.60.40.2440">
    <property type="entry name" value="Carbohydrate binding type-21 domain"/>
    <property type="match status" value="1"/>
</dbReference>
<feature type="domain" description="CBM21" evidence="1">
    <location>
        <begin position="95"/>
        <end position="215"/>
    </location>
</feature>
<dbReference type="OrthoDB" id="1881at2759"/>
<dbReference type="InterPro" id="IPR005036">
    <property type="entry name" value="CBM21_dom"/>
</dbReference>
<dbReference type="InterPro" id="IPR050782">
    <property type="entry name" value="PP1_regulatory_subunit_3"/>
</dbReference>
<dbReference type="Pfam" id="PF03370">
    <property type="entry name" value="CBM_21"/>
    <property type="match status" value="1"/>
</dbReference>
<dbReference type="PANTHER" id="PTHR12307:SF36">
    <property type="entry name" value="GLYCOGEN-BINDING SUBUNIT 76A"/>
    <property type="match status" value="1"/>
</dbReference>
<accession>I1ZIC0</accession>
<dbReference type="EMBL" id="JX010531">
    <property type="protein sequence ID" value="AFJ24774.1"/>
    <property type="molecule type" value="mRNA"/>
</dbReference>
<evidence type="ECO:0000313" key="2">
    <source>
        <dbReference type="EMBL" id="AFJ24774.1"/>
    </source>
</evidence>
<feature type="non-terminal residue" evidence="2">
    <location>
        <position position="1"/>
    </location>
</feature>
<dbReference type="GO" id="GO:0008157">
    <property type="term" value="F:protein phosphatase 1 binding"/>
    <property type="evidence" value="ECO:0007669"/>
    <property type="project" value="TreeGrafter"/>
</dbReference>
<dbReference type="GO" id="GO:2001069">
    <property type="term" value="F:glycogen binding"/>
    <property type="evidence" value="ECO:0007669"/>
    <property type="project" value="TreeGrafter"/>
</dbReference>
<sequence>NSARGFNFVPLKSKKMVISKKVTFADEKGFNLFTIRKEEKLENLNFKQLYEIERSIINNKTISESTVNQTDKLPLAFQKWIIKFSDPALDLFQVEKRLTYQKVALESVRIFSKSDNKWQLSGTIKVKNMDFEKLVFVRVTFNNWNSFKDYKAIYCFTSNFSYTLETSENNDIFWFEIPLPQVLKNETLSVEFSIKFICKNYEFWDNNKGENYSLIGSGL</sequence>
<dbReference type="InterPro" id="IPR038175">
    <property type="entry name" value="CBM21_dom_sf"/>
</dbReference>